<dbReference type="FunFam" id="3.60.110.10:FF:000001">
    <property type="entry name" value="biotinidase isoform X1"/>
    <property type="match status" value="1"/>
</dbReference>
<accession>A0A6P4ZWJ4</accession>
<keyword evidence="2 9" id="KW-0732">Signal</keyword>
<reference evidence="12" key="1">
    <citation type="submission" date="2025-08" db="UniProtKB">
        <authorList>
            <consortium name="RefSeq"/>
        </authorList>
    </citation>
    <scope>IDENTIFICATION</scope>
    <source>
        <tissue evidence="12">Gonad</tissue>
    </source>
</reference>
<dbReference type="OrthoDB" id="10250282at2759"/>
<dbReference type="InterPro" id="IPR043957">
    <property type="entry name" value="Vanin_C"/>
</dbReference>
<evidence type="ECO:0000256" key="8">
    <source>
        <dbReference type="ARBA" id="ARBA00043697"/>
    </source>
</evidence>
<protein>
    <recommendedName>
        <fullName evidence="7">Biotinidase</fullName>
        <ecNumber evidence="6">3.5.1.12</ecNumber>
    </recommendedName>
</protein>
<evidence type="ECO:0000259" key="10">
    <source>
        <dbReference type="PROSITE" id="PS50263"/>
    </source>
</evidence>
<evidence type="ECO:0000256" key="7">
    <source>
        <dbReference type="ARBA" id="ARBA00039680"/>
    </source>
</evidence>
<dbReference type="Pfam" id="PF00795">
    <property type="entry name" value="CN_hydrolase"/>
    <property type="match status" value="1"/>
</dbReference>
<gene>
    <name evidence="12" type="primary">LOC109480583</name>
</gene>
<sequence length="538" mass="60545">MSLRLSIMFLVFLIVLNHLRTGIKADKLQYMPEKPPSPSLCCHDQLDTPTTYIAAVYEHDTYLLQDPHRVLDRNSALELMKKNLKVFEDQARLASKQGAQIIVFPEDGIYGMGYTRQSIFPFLEEIPDPSLESWNPCVNPDQHSETEVLRILSCIARNNSIVVVANMGDKQNCSRKEDPNCPNDSRYQFNTDVAFDNDGQLLAKYHKYNLFYENQFDAPPKCEHVKFTVFSVTFGMFTCFDILFKDPSVEVVEKLGVKNVVFPTAWGNALPLRHAIQYHQAWAMGENVNLLSANQHHPFFSMTGSGIYSGQSGALVYYHDSDWSSGGKLLIARVPTDPACNNDENFCNKITENDKKVDYPEQNYYDNAISKLWGENKPSRSANLIGQTFQSKLEEDIYTFSPLKNGTGQIEVCDNALCCQLDYSMSLKEGELYAFGAFDGLHTFQGQYYLQVCVLLKCHSNAHSSCGTGTTSAGTAFSFLHMAGNFSTSYVYPEVTTDGVSLAPPSEWKYEAQAIRSTEGLSKPLLSAGLYGRWYDRD</sequence>
<dbReference type="Gene3D" id="3.60.110.10">
    <property type="entry name" value="Carbon-nitrogen hydrolase"/>
    <property type="match status" value="1"/>
</dbReference>
<dbReference type="SUPFAM" id="SSF56317">
    <property type="entry name" value="Carbon-nitrogen hydrolase"/>
    <property type="match status" value="1"/>
</dbReference>
<dbReference type="PROSITE" id="PS50263">
    <property type="entry name" value="CN_HYDROLASE"/>
    <property type="match status" value="1"/>
</dbReference>
<dbReference type="InterPro" id="IPR040154">
    <property type="entry name" value="Biotinidase/VNN"/>
</dbReference>
<dbReference type="GO" id="GO:0047708">
    <property type="term" value="F:biotinidase activity"/>
    <property type="evidence" value="ECO:0007669"/>
    <property type="project" value="UniProtKB-EC"/>
</dbReference>
<dbReference type="GeneID" id="109480583"/>
<keyword evidence="4" id="KW-0325">Glycoprotein</keyword>
<comment type="function">
    <text evidence="5">Catalytic release of biotin from biocytin, the product of biotin-dependent carboxylases degradation.</text>
</comment>
<dbReference type="EC" id="3.5.1.12" evidence="6"/>
<comment type="catalytic activity">
    <reaction evidence="8">
        <text>biocytin + H2O = biotin + L-lysine</text>
        <dbReference type="Rhea" id="RHEA:77171"/>
        <dbReference type="ChEBI" id="CHEBI:15377"/>
        <dbReference type="ChEBI" id="CHEBI:32551"/>
        <dbReference type="ChEBI" id="CHEBI:57586"/>
        <dbReference type="ChEBI" id="CHEBI:195545"/>
        <dbReference type="EC" id="3.5.1.12"/>
    </reaction>
</comment>
<evidence type="ECO:0000256" key="4">
    <source>
        <dbReference type="ARBA" id="ARBA00023180"/>
    </source>
</evidence>
<comment type="similarity">
    <text evidence="1">Belongs to the carbon-nitrogen hydrolase superfamily. BTD/VNN family.</text>
</comment>
<dbReference type="KEGG" id="bbel:109480583"/>
<feature type="chain" id="PRO_5027805050" description="Biotinidase" evidence="9">
    <location>
        <begin position="26"/>
        <end position="538"/>
    </location>
</feature>
<dbReference type="InterPro" id="IPR003010">
    <property type="entry name" value="C-N_Hydrolase"/>
</dbReference>
<keyword evidence="11" id="KW-1185">Reference proteome</keyword>
<feature type="signal peptide" evidence="9">
    <location>
        <begin position="1"/>
        <end position="25"/>
    </location>
</feature>
<organism evidence="11 12">
    <name type="scientific">Branchiostoma belcheri</name>
    <name type="common">Amphioxus</name>
    <dbReference type="NCBI Taxonomy" id="7741"/>
    <lineage>
        <taxon>Eukaryota</taxon>
        <taxon>Metazoa</taxon>
        <taxon>Chordata</taxon>
        <taxon>Cephalochordata</taxon>
        <taxon>Leptocardii</taxon>
        <taxon>Amphioxiformes</taxon>
        <taxon>Branchiostomatidae</taxon>
        <taxon>Branchiostoma</taxon>
    </lineage>
</organism>
<dbReference type="CDD" id="cd07567">
    <property type="entry name" value="biotinidase_like"/>
    <property type="match status" value="1"/>
</dbReference>
<dbReference type="PANTHER" id="PTHR10609">
    <property type="entry name" value="BIOTINIDASE-RELATED"/>
    <property type="match status" value="1"/>
</dbReference>
<keyword evidence="3" id="KW-0378">Hydrolase</keyword>
<evidence type="ECO:0000256" key="2">
    <source>
        <dbReference type="ARBA" id="ARBA00022729"/>
    </source>
</evidence>
<evidence type="ECO:0000256" key="6">
    <source>
        <dbReference type="ARBA" id="ARBA00039012"/>
    </source>
</evidence>
<evidence type="ECO:0000256" key="9">
    <source>
        <dbReference type="SAM" id="SignalP"/>
    </source>
</evidence>
<evidence type="ECO:0000256" key="1">
    <source>
        <dbReference type="ARBA" id="ARBA00008225"/>
    </source>
</evidence>
<feature type="domain" description="CN hydrolase" evidence="10">
    <location>
        <begin position="66"/>
        <end position="336"/>
    </location>
</feature>
<dbReference type="Proteomes" id="UP000515135">
    <property type="component" value="Unplaced"/>
</dbReference>
<proteinExistence type="inferred from homology"/>
<evidence type="ECO:0000256" key="3">
    <source>
        <dbReference type="ARBA" id="ARBA00022801"/>
    </source>
</evidence>
<dbReference type="Pfam" id="PF19018">
    <property type="entry name" value="Vanin_C"/>
    <property type="match status" value="1"/>
</dbReference>
<evidence type="ECO:0000256" key="5">
    <source>
        <dbReference type="ARBA" id="ARBA00037073"/>
    </source>
</evidence>
<evidence type="ECO:0000313" key="11">
    <source>
        <dbReference type="Proteomes" id="UP000515135"/>
    </source>
</evidence>
<dbReference type="AlphaFoldDB" id="A0A6P4ZWJ4"/>
<dbReference type="InterPro" id="IPR036526">
    <property type="entry name" value="C-N_Hydrolase_sf"/>
</dbReference>
<dbReference type="InterPro" id="IPR012101">
    <property type="entry name" value="Biotinidase-like_euk"/>
</dbReference>
<dbReference type="PANTHER" id="PTHR10609:SF14">
    <property type="entry name" value="BIOTINIDASE"/>
    <property type="match status" value="1"/>
</dbReference>
<evidence type="ECO:0000313" key="12">
    <source>
        <dbReference type="RefSeq" id="XP_019638379.1"/>
    </source>
</evidence>
<dbReference type="RefSeq" id="XP_019638379.1">
    <property type="nucleotide sequence ID" value="XM_019782820.1"/>
</dbReference>
<name>A0A6P4ZWJ4_BRABE</name>